<evidence type="ECO:0000256" key="2">
    <source>
        <dbReference type="ARBA" id="ARBA00022679"/>
    </source>
</evidence>
<keyword evidence="1 4" id="KW-0489">Methyltransferase</keyword>
<dbReference type="EMBL" id="DRUB01000139">
    <property type="protein sequence ID" value="HHR96613.1"/>
    <property type="molecule type" value="Genomic_DNA"/>
</dbReference>
<keyword evidence="2 4" id="KW-0808">Transferase</keyword>
<dbReference type="SUPFAM" id="SSF53335">
    <property type="entry name" value="S-adenosyl-L-methionine-dependent methyltransferases"/>
    <property type="match status" value="1"/>
</dbReference>
<name>A0A7C5YYI8_9CREN</name>
<dbReference type="PANTHER" id="PTHR47816:SF4">
    <property type="entry name" value="RIBOSOMAL RNA SMALL SUBUNIT METHYLTRANSFERASE C"/>
    <property type="match status" value="1"/>
</dbReference>
<dbReference type="GO" id="GO:0032259">
    <property type="term" value="P:methylation"/>
    <property type="evidence" value="ECO:0007669"/>
    <property type="project" value="UniProtKB-KW"/>
</dbReference>
<proteinExistence type="predicted"/>
<dbReference type="Pfam" id="PF05175">
    <property type="entry name" value="MTS"/>
    <property type="match status" value="1"/>
</dbReference>
<evidence type="ECO:0000259" key="3">
    <source>
        <dbReference type="Pfam" id="PF05175"/>
    </source>
</evidence>
<dbReference type="InterPro" id="IPR029063">
    <property type="entry name" value="SAM-dependent_MTases_sf"/>
</dbReference>
<comment type="caution">
    <text evidence="4">The sequence shown here is derived from an EMBL/GenBank/DDBJ whole genome shotgun (WGS) entry which is preliminary data.</text>
</comment>
<dbReference type="GO" id="GO:0008757">
    <property type="term" value="F:S-adenosylmethionine-dependent methyltransferase activity"/>
    <property type="evidence" value="ECO:0007669"/>
    <property type="project" value="InterPro"/>
</dbReference>
<dbReference type="PANTHER" id="PTHR47816">
    <property type="entry name" value="RIBOSOMAL RNA SMALL SUBUNIT METHYLTRANSFERASE C"/>
    <property type="match status" value="1"/>
</dbReference>
<gene>
    <name evidence="4" type="ORF">ENL47_07375</name>
</gene>
<dbReference type="AlphaFoldDB" id="A0A7C5YYI8"/>
<evidence type="ECO:0000313" key="4">
    <source>
        <dbReference type="EMBL" id="HHR96613.1"/>
    </source>
</evidence>
<accession>A0A7C5YYI8</accession>
<evidence type="ECO:0000256" key="1">
    <source>
        <dbReference type="ARBA" id="ARBA00022603"/>
    </source>
</evidence>
<protein>
    <submittedName>
        <fullName evidence="4">Class I SAM-dependent methyltransferase</fullName>
    </submittedName>
</protein>
<dbReference type="Gene3D" id="3.40.50.150">
    <property type="entry name" value="Vaccinia Virus protein VP39"/>
    <property type="match status" value="1"/>
</dbReference>
<feature type="domain" description="Methyltransferase small" evidence="3">
    <location>
        <begin position="29"/>
        <end position="194"/>
    </location>
</feature>
<organism evidence="4">
    <name type="scientific">Ignisphaera aggregans</name>
    <dbReference type="NCBI Taxonomy" id="334771"/>
    <lineage>
        <taxon>Archaea</taxon>
        <taxon>Thermoproteota</taxon>
        <taxon>Thermoprotei</taxon>
        <taxon>Desulfurococcales</taxon>
        <taxon>Desulfurococcaceae</taxon>
        <taxon>Ignisphaera</taxon>
    </lineage>
</organism>
<dbReference type="InterPro" id="IPR046977">
    <property type="entry name" value="RsmC/RlmG"/>
</dbReference>
<dbReference type="CDD" id="cd02440">
    <property type="entry name" value="AdoMet_MTases"/>
    <property type="match status" value="1"/>
</dbReference>
<reference evidence="4" key="1">
    <citation type="journal article" date="2020" name="mSystems">
        <title>Genome- and Community-Level Interaction Insights into Carbon Utilization and Element Cycling Functions of Hydrothermarchaeota in Hydrothermal Sediment.</title>
        <authorList>
            <person name="Zhou Z."/>
            <person name="Liu Y."/>
            <person name="Xu W."/>
            <person name="Pan J."/>
            <person name="Luo Z.H."/>
            <person name="Li M."/>
        </authorList>
    </citation>
    <scope>NUCLEOTIDE SEQUENCE [LARGE SCALE GENOMIC DNA]</scope>
    <source>
        <strain evidence="4">SpSt-1</strain>
    </source>
</reference>
<dbReference type="InterPro" id="IPR007848">
    <property type="entry name" value="Small_mtfrase_dom"/>
</dbReference>
<sequence length="198" mass="22369">MVYHYYTPQKRKSTSYMLISDFIRGVTVEFEVIPGLFSYKEVDEGTKLLLEHAEIPSDGLVLDLGCGYGVIGIVLAKLNPKLKIYMVDINEDAVRVAKRNIKRNEIDETRAIVLQGNLYEPVKNIVFKAIYSNPPLSAGFETVEKIIIEAPQHLENGGVLQIVVRKGVEKVYGLMKKIFNNVEILSTHKGYKVLLSRK</sequence>